<dbReference type="RefSeq" id="WP_109330850.1">
    <property type="nucleotide sequence ID" value="NZ_CP029354.1"/>
</dbReference>
<keyword evidence="5" id="KW-1185">Reference proteome</keyword>
<dbReference type="PANTHER" id="PTHR11014">
    <property type="entry name" value="PEPTIDASE M20 FAMILY MEMBER"/>
    <property type="match status" value="1"/>
</dbReference>
<dbReference type="Gene3D" id="3.30.70.360">
    <property type="match status" value="1"/>
</dbReference>
<dbReference type="Pfam" id="PF01546">
    <property type="entry name" value="Peptidase_M20"/>
    <property type="match status" value="1"/>
</dbReference>
<dbReference type="NCBIfam" id="TIGR01891">
    <property type="entry name" value="amidohydrolases"/>
    <property type="match status" value="1"/>
</dbReference>
<dbReference type="InterPro" id="IPR011650">
    <property type="entry name" value="Peptidase_M20_dimer"/>
</dbReference>
<dbReference type="Proteomes" id="UP000245629">
    <property type="component" value="Chromosome 3"/>
</dbReference>
<evidence type="ECO:0000256" key="2">
    <source>
        <dbReference type="PIRSR" id="PIRSR005962-1"/>
    </source>
</evidence>
<dbReference type="KEGG" id="azz:DEW08_20805"/>
<dbReference type="OrthoDB" id="9777385at2"/>
<keyword evidence="1 4" id="KW-0378">Hydrolase</keyword>
<feature type="binding site" evidence="2">
    <location>
        <position position="96"/>
    </location>
    <ligand>
        <name>Mn(2+)</name>
        <dbReference type="ChEBI" id="CHEBI:29035"/>
        <label>2</label>
    </ligand>
</feature>
<dbReference type="InterPro" id="IPR036264">
    <property type="entry name" value="Bact_exopeptidase_dim_dom"/>
</dbReference>
<dbReference type="Pfam" id="PF07687">
    <property type="entry name" value="M20_dimer"/>
    <property type="match status" value="1"/>
</dbReference>
<accession>A0A2S2CVF9</accession>
<dbReference type="CDD" id="cd05666">
    <property type="entry name" value="M20_Acy1-like"/>
    <property type="match status" value="1"/>
</dbReference>
<dbReference type="SUPFAM" id="SSF55031">
    <property type="entry name" value="Bacterial exopeptidase dimerisation domain"/>
    <property type="match status" value="1"/>
</dbReference>
<feature type="binding site" evidence="2">
    <location>
        <position position="355"/>
    </location>
    <ligand>
        <name>Mn(2+)</name>
        <dbReference type="ChEBI" id="CHEBI:29035"/>
        <label>2</label>
    </ligand>
</feature>
<dbReference type="FunFam" id="3.30.70.360:FF:000001">
    <property type="entry name" value="N-acetyldiaminopimelate deacetylase"/>
    <property type="match status" value="1"/>
</dbReference>
<feature type="binding site" evidence="2">
    <location>
        <position position="157"/>
    </location>
    <ligand>
        <name>Mn(2+)</name>
        <dbReference type="ChEBI" id="CHEBI:29035"/>
        <label>2</label>
    </ligand>
</feature>
<evidence type="ECO:0000259" key="3">
    <source>
        <dbReference type="Pfam" id="PF07687"/>
    </source>
</evidence>
<feature type="binding site" evidence="2">
    <location>
        <position position="131"/>
    </location>
    <ligand>
        <name>Mn(2+)</name>
        <dbReference type="ChEBI" id="CHEBI:29035"/>
        <label>2</label>
    </ligand>
</feature>
<keyword evidence="2" id="KW-0464">Manganese</keyword>
<dbReference type="GO" id="GO:0019877">
    <property type="term" value="P:diaminopimelate biosynthetic process"/>
    <property type="evidence" value="ECO:0007669"/>
    <property type="project" value="UniProtKB-ARBA"/>
</dbReference>
<dbReference type="InterPro" id="IPR002933">
    <property type="entry name" value="Peptidase_M20"/>
</dbReference>
<dbReference type="EMBL" id="CP029354">
    <property type="protein sequence ID" value="AWK88503.1"/>
    <property type="molecule type" value="Genomic_DNA"/>
</dbReference>
<comment type="cofactor">
    <cofactor evidence="2">
        <name>Mn(2+)</name>
        <dbReference type="ChEBI" id="CHEBI:29035"/>
    </cofactor>
    <text evidence="2">The Mn(2+) ion enhances activity.</text>
</comment>
<protein>
    <submittedName>
        <fullName evidence="4">Amidohydrolase</fullName>
    </submittedName>
</protein>
<dbReference type="SUPFAM" id="SSF53187">
    <property type="entry name" value="Zn-dependent exopeptidases"/>
    <property type="match status" value="1"/>
</dbReference>
<evidence type="ECO:0000313" key="4">
    <source>
        <dbReference type="EMBL" id="AWK88503.1"/>
    </source>
</evidence>
<organism evidence="4 5">
    <name type="scientific">Azospirillum thermophilum</name>
    <dbReference type="NCBI Taxonomy" id="2202148"/>
    <lineage>
        <taxon>Bacteria</taxon>
        <taxon>Pseudomonadati</taxon>
        <taxon>Pseudomonadota</taxon>
        <taxon>Alphaproteobacteria</taxon>
        <taxon>Rhodospirillales</taxon>
        <taxon>Azospirillaceae</taxon>
        <taxon>Azospirillum</taxon>
    </lineage>
</organism>
<sequence length="383" mass="41644">MLDQDIASAMQGWRHDLHAHPETAFTERRTSDVVAARLAEDGYEVHRGLAETGVVGTLRNGDGPAIGLRADMDALFIEEKGSVPHVSRHPGKMHACGHDGHTTMLLGAARQLARSRNFRGTLHVIFQPAEENEGGGRRMIADGLFERFPCSEVYGLHNWPALPLGRFAINRATMMAAFDTFEIVVTGHGCHGAMPEAGIDPLVPAAQILLALQTIVSRRLSPMDQAVVSVTQVHGGDTWNVIPDSAVLRGTARSMSPRVQDEIEARMRELVRSIAEAHGAVAHLTYERRYPATINAPAAADKAARAARAVVGDDRVVTDCQPSMASEDFGFMLERLPGAYIFMGVADELHRASLHNPLYDFNDSALEIGAAFWVKLVEQVLPA</sequence>
<dbReference type="AlphaFoldDB" id="A0A2S2CVF9"/>
<keyword evidence="2" id="KW-0479">Metal-binding</keyword>
<dbReference type="GO" id="GO:0050118">
    <property type="term" value="F:N-acetyldiaminopimelate deacetylase activity"/>
    <property type="evidence" value="ECO:0007669"/>
    <property type="project" value="UniProtKB-ARBA"/>
</dbReference>
<dbReference type="Gene3D" id="3.40.630.10">
    <property type="entry name" value="Zn peptidases"/>
    <property type="match status" value="1"/>
</dbReference>
<dbReference type="GO" id="GO:0046872">
    <property type="term" value="F:metal ion binding"/>
    <property type="evidence" value="ECO:0007669"/>
    <property type="project" value="UniProtKB-KW"/>
</dbReference>
<feature type="binding site" evidence="2">
    <location>
        <position position="98"/>
    </location>
    <ligand>
        <name>Mn(2+)</name>
        <dbReference type="ChEBI" id="CHEBI:29035"/>
        <label>2</label>
    </ligand>
</feature>
<dbReference type="PIRSF" id="PIRSF005962">
    <property type="entry name" value="Pept_M20D_amidohydro"/>
    <property type="match status" value="1"/>
</dbReference>
<feature type="domain" description="Peptidase M20 dimerisation" evidence="3">
    <location>
        <begin position="180"/>
        <end position="276"/>
    </location>
</feature>
<name>A0A2S2CVF9_9PROT</name>
<dbReference type="InterPro" id="IPR017439">
    <property type="entry name" value="Amidohydrolase"/>
</dbReference>
<proteinExistence type="predicted"/>
<gene>
    <name evidence="4" type="ORF">DEW08_20805</name>
</gene>
<dbReference type="PANTHER" id="PTHR11014:SF63">
    <property type="entry name" value="METALLOPEPTIDASE, PUTATIVE (AFU_ORTHOLOGUE AFUA_6G09600)-RELATED"/>
    <property type="match status" value="1"/>
</dbReference>
<evidence type="ECO:0000313" key="5">
    <source>
        <dbReference type="Proteomes" id="UP000245629"/>
    </source>
</evidence>
<evidence type="ECO:0000256" key="1">
    <source>
        <dbReference type="ARBA" id="ARBA00022801"/>
    </source>
</evidence>
<reference evidence="5" key="1">
    <citation type="submission" date="2018-05" db="EMBL/GenBank/DDBJ databases">
        <title>Azospirillum thermophila sp. nov., a novel isolated from hot spring.</title>
        <authorList>
            <person name="Zhao Z."/>
        </authorList>
    </citation>
    <scope>NUCLEOTIDE SEQUENCE [LARGE SCALE GENOMIC DNA]</scope>
    <source>
        <strain evidence="5">CFH 70021</strain>
    </source>
</reference>